<evidence type="ECO:0000256" key="1">
    <source>
        <dbReference type="ARBA" id="ARBA00022801"/>
    </source>
</evidence>
<dbReference type="GO" id="GO:0071713">
    <property type="term" value="F:para-aminobenzoyl-glutamate hydrolase activity"/>
    <property type="evidence" value="ECO:0007669"/>
    <property type="project" value="TreeGrafter"/>
</dbReference>
<dbReference type="Gene3D" id="3.30.70.360">
    <property type="match status" value="1"/>
</dbReference>
<keyword evidence="3" id="KW-1185">Reference proteome</keyword>
<gene>
    <name evidence="2" type="ORF">FRZ44_14440</name>
</gene>
<dbReference type="Gene3D" id="3.40.630.10">
    <property type="entry name" value="Zn peptidases"/>
    <property type="match status" value="1"/>
</dbReference>
<evidence type="ECO:0008006" key="4">
    <source>
        <dbReference type="Google" id="ProtNLM"/>
    </source>
</evidence>
<dbReference type="AlphaFoldDB" id="A0A5J6MFC6"/>
<dbReference type="InterPro" id="IPR002933">
    <property type="entry name" value="Peptidase_M20"/>
</dbReference>
<organism evidence="2 3">
    <name type="scientific">Hypericibacter terrae</name>
    <dbReference type="NCBI Taxonomy" id="2602015"/>
    <lineage>
        <taxon>Bacteria</taxon>
        <taxon>Pseudomonadati</taxon>
        <taxon>Pseudomonadota</taxon>
        <taxon>Alphaproteobacteria</taxon>
        <taxon>Rhodospirillales</taxon>
        <taxon>Dongiaceae</taxon>
        <taxon>Hypericibacter</taxon>
    </lineage>
</organism>
<dbReference type="PANTHER" id="PTHR30575:SF3">
    <property type="entry name" value="PEPTIDASE M20 DIMERISATION DOMAIN-CONTAINING PROTEIN"/>
    <property type="match status" value="1"/>
</dbReference>
<protein>
    <recommendedName>
        <fullName evidence="4">Peptidase M20</fullName>
    </recommendedName>
</protein>
<dbReference type="SUPFAM" id="SSF55031">
    <property type="entry name" value="Bacterial exopeptidase dimerisation domain"/>
    <property type="match status" value="1"/>
</dbReference>
<evidence type="ECO:0000313" key="2">
    <source>
        <dbReference type="EMBL" id="QEX16152.1"/>
    </source>
</evidence>
<dbReference type="KEGG" id="htq:FRZ44_14440"/>
<dbReference type="InterPro" id="IPR052030">
    <property type="entry name" value="Peptidase_M20/M20A_hydrolases"/>
</dbReference>
<dbReference type="Pfam" id="PF01546">
    <property type="entry name" value="Peptidase_M20"/>
    <property type="match status" value="1"/>
</dbReference>
<reference evidence="2 3" key="1">
    <citation type="submission" date="2019-08" db="EMBL/GenBank/DDBJ databases">
        <title>Hyperibacter terrae gen. nov., sp. nov. and Hyperibacter viscosus sp. nov., two new members in the family Rhodospirillaceae isolated from the rhizosphere of Hypericum perforatum.</title>
        <authorList>
            <person name="Noviana Z."/>
        </authorList>
    </citation>
    <scope>NUCLEOTIDE SEQUENCE [LARGE SCALE GENOMIC DNA]</scope>
    <source>
        <strain evidence="2 3">R5913</strain>
    </source>
</reference>
<dbReference type="GO" id="GO:0046657">
    <property type="term" value="P:folic acid catabolic process"/>
    <property type="evidence" value="ECO:0007669"/>
    <property type="project" value="TreeGrafter"/>
</dbReference>
<dbReference type="OrthoDB" id="9781032at2"/>
<accession>A0A5J6MFC6</accession>
<proteinExistence type="predicted"/>
<dbReference type="GO" id="GO:0016805">
    <property type="term" value="F:dipeptidase activity"/>
    <property type="evidence" value="ECO:0007669"/>
    <property type="project" value="TreeGrafter"/>
</dbReference>
<evidence type="ECO:0000313" key="3">
    <source>
        <dbReference type="Proteomes" id="UP000326202"/>
    </source>
</evidence>
<dbReference type="PANTHER" id="PTHR30575">
    <property type="entry name" value="PEPTIDASE M20"/>
    <property type="match status" value="1"/>
</dbReference>
<dbReference type="SUPFAM" id="SSF53187">
    <property type="entry name" value="Zn-dependent exopeptidases"/>
    <property type="match status" value="1"/>
</dbReference>
<dbReference type="Proteomes" id="UP000326202">
    <property type="component" value="Chromosome"/>
</dbReference>
<name>A0A5J6MFC6_9PROT</name>
<dbReference type="InterPro" id="IPR036264">
    <property type="entry name" value="Bact_exopeptidase_dim_dom"/>
</dbReference>
<dbReference type="EMBL" id="CP042906">
    <property type="protein sequence ID" value="QEX16152.1"/>
    <property type="molecule type" value="Genomic_DNA"/>
</dbReference>
<sequence>MTMAKQTAFDWVKAHEGWLSKRHTEVWNFHETAWREYKSAAWYVKLLREQGFDVEEGTATMPTAFRATFGKGKPVIATYAEYDAVPANSQDPVPYEKPRDGVHRYAAGHTDPHSALGIGALGGLLAAKAAMQKHNLAGTLVFFGEPAEKVCGSKPVHAAHGYYDQLDAAVSFHPAFTTSHANTVNWNTHCGSYWSRMYSFECPHPEEWNGMGLNEGASAHTSARAPGAIDAVCLMYMTSKMTKEAMLPHTGTWTINEAILAAGQATADNLAPNFSQIQYASRCPTLEMQERIYAILDNNADHVAQITHCTVRKEWVTKTRPGLPNHAITTLTYANLMLAGAPQWGEEAKKFGREIQRNLGLSPMAEPMHPAMSALVDPEEDEARMRAILPPWQKNYTSDDYTDYTWHCPTSRLYVGRAMLASPKPGYQYPNWVWNAMGGYPATIDPTIFSAARAIGGTLVDLLSDPQSVAAAQAEFRERTGGGVGGSQWVPPLLPRNFPAPIHYRWPEYVSTPRGEEWWIPQGA</sequence>
<dbReference type="GO" id="GO:0005737">
    <property type="term" value="C:cytoplasm"/>
    <property type="evidence" value="ECO:0007669"/>
    <property type="project" value="TreeGrafter"/>
</dbReference>
<keyword evidence="1" id="KW-0378">Hydrolase</keyword>